<dbReference type="HOGENOM" id="CLU_129452_2_0_1"/>
<evidence type="ECO:0000313" key="2">
    <source>
        <dbReference type="Proteomes" id="UP000039046"/>
    </source>
</evidence>
<gene>
    <name evidence="1" type="ORF">VHEMI02553</name>
</gene>
<dbReference type="Pfam" id="PF06108">
    <property type="entry name" value="DUF952"/>
    <property type="match status" value="1"/>
</dbReference>
<proteinExistence type="predicted"/>
<dbReference type="Proteomes" id="UP000039046">
    <property type="component" value="Unassembled WGS sequence"/>
</dbReference>
<reference evidence="1 2" key="1">
    <citation type="journal article" date="2015" name="Genome Announc.">
        <title>Draft Genome Sequence and Gene Annotation of the Entomopathogenic Fungus Verticillium hemipterigenum.</title>
        <authorList>
            <person name="Horn F."/>
            <person name="Habel A."/>
            <person name="Scharf D.H."/>
            <person name="Dworschak J."/>
            <person name="Brakhage A.A."/>
            <person name="Guthke R."/>
            <person name="Hertweck C."/>
            <person name="Linde J."/>
        </authorList>
    </citation>
    <scope>NUCLEOTIDE SEQUENCE [LARGE SCALE GENOMIC DNA]</scope>
</reference>
<protein>
    <recommendedName>
        <fullName evidence="3">DUF952 domain-containing protein</fullName>
    </recommendedName>
</protein>
<organism evidence="1 2">
    <name type="scientific">[Torrubiella] hemipterigena</name>
    <dbReference type="NCBI Taxonomy" id="1531966"/>
    <lineage>
        <taxon>Eukaryota</taxon>
        <taxon>Fungi</taxon>
        <taxon>Dikarya</taxon>
        <taxon>Ascomycota</taxon>
        <taxon>Pezizomycotina</taxon>
        <taxon>Sordariomycetes</taxon>
        <taxon>Hypocreomycetidae</taxon>
        <taxon>Hypocreales</taxon>
        <taxon>Clavicipitaceae</taxon>
        <taxon>Clavicipitaceae incertae sedis</taxon>
        <taxon>'Torrubiella' clade</taxon>
    </lineage>
</organism>
<dbReference type="AlphaFoldDB" id="A0A0A1SPY3"/>
<dbReference type="STRING" id="1531966.A0A0A1SPY3"/>
<dbReference type="EMBL" id="CDHN01000001">
    <property type="protein sequence ID" value="CEJ82493.1"/>
    <property type="molecule type" value="Genomic_DNA"/>
</dbReference>
<accession>A0A0A1SPY3</accession>
<keyword evidence="2" id="KW-1185">Reference proteome</keyword>
<dbReference type="PANTHER" id="PTHR34129">
    <property type="entry name" value="BLR1139 PROTEIN"/>
    <property type="match status" value="1"/>
</dbReference>
<name>A0A0A1SPY3_9HYPO</name>
<dbReference type="InterPro" id="IPR009297">
    <property type="entry name" value="DUF952"/>
</dbReference>
<evidence type="ECO:0008006" key="3">
    <source>
        <dbReference type="Google" id="ProtNLM"/>
    </source>
</evidence>
<dbReference type="OrthoDB" id="3335358at2759"/>
<dbReference type="Gene3D" id="3.20.170.20">
    <property type="entry name" value="Protein of unknown function DUF952"/>
    <property type="match status" value="1"/>
</dbReference>
<dbReference type="SUPFAM" id="SSF56399">
    <property type="entry name" value="ADP-ribosylation"/>
    <property type="match status" value="1"/>
</dbReference>
<sequence>MAQESPKYIYKILPEAPPQPIPAVMDKSPLDAGDGFIHLSAAFQVPGTLGLFFKDATSVWLLKIEAGKLQDPLKWEDTFPHLYGDLGARDVSDSKRFDRPDSKTWAEVMAGDSWLE</sequence>
<evidence type="ECO:0000313" key="1">
    <source>
        <dbReference type="EMBL" id="CEJ82493.1"/>
    </source>
</evidence>
<dbReference type="PANTHER" id="PTHR34129:SF1">
    <property type="entry name" value="DUF952 DOMAIN-CONTAINING PROTEIN"/>
    <property type="match status" value="1"/>
</dbReference>